<proteinExistence type="predicted"/>
<name>A1ZCP0_MICM2</name>
<protein>
    <submittedName>
        <fullName evidence="1">Uncharacterized protein</fullName>
    </submittedName>
</protein>
<sequence length="144" mass="16971">MERIVINWLETNYDDMDYEEDAYFYALLDEEDELVYIGSVYEQEIQDGIERNMRDFDLNTETTGIFIGYINGMTYERISKQIVADAKCLMIHLYQPEYNTQCKKNYTGRLGFEIISNDLFEETSTISCGDDESFWADGEVVEYE</sequence>
<gene>
    <name evidence="1" type="ORF">M23134_02071</name>
</gene>
<dbReference type="RefSeq" id="WP_002692964.1">
    <property type="nucleotide sequence ID" value="NZ_AAWS01000001.1"/>
</dbReference>
<evidence type="ECO:0000313" key="2">
    <source>
        <dbReference type="Proteomes" id="UP000004095"/>
    </source>
</evidence>
<evidence type="ECO:0000313" key="1">
    <source>
        <dbReference type="EMBL" id="EAY32042.1"/>
    </source>
</evidence>
<dbReference type="AlphaFoldDB" id="A1ZCP0"/>
<reference evidence="1 2" key="1">
    <citation type="submission" date="2007-01" db="EMBL/GenBank/DDBJ databases">
        <authorList>
            <person name="Haygood M."/>
            <person name="Podell S."/>
            <person name="Anderson C."/>
            <person name="Hopkinson B."/>
            <person name="Roe K."/>
            <person name="Barbeau K."/>
            <person name="Gaasterland T."/>
            <person name="Ferriera S."/>
            <person name="Johnson J."/>
            <person name="Kravitz S."/>
            <person name="Beeson K."/>
            <person name="Sutton G."/>
            <person name="Rogers Y.-H."/>
            <person name="Friedman R."/>
            <person name="Frazier M."/>
            <person name="Venter J.C."/>
        </authorList>
    </citation>
    <scope>NUCLEOTIDE SEQUENCE [LARGE SCALE GENOMIC DNA]</scope>
    <source>
        <strain evidence="1 2">ATCC 23134</strain>
    </source>
</reference>
<dbReference type="Proteomes" id="UP000004095">
    <property type="component" value="Unassembled WGS sequence"/>
</dbReference>
<comment type="caution">
    <text evidence="1">The sequence shown here is derived from an EMBL/GenBank/DDBJ whole genome shotgun (WGS) entry which is preliminary data.</text>
</comment>
<dbReference type="EMBL" id="AAWS01000001">
    <property type="protein sequence ID" value="EAY32042.1"/>
    <property type="molecule type" value="Genomic_DNA"/>
</dbReference>
<keyword evidence="2" id="KW-1185">Reference proteome</keyword>
<organism evidence="1 2">
    <name type="scientific">Microscilla marina ATCC 23134</name>
    <dbReference type="NCBI Taxonomy" id="313606"/>
    <lineage>
        <taxon>Bacteria</taxon>
        <taxon>Pseudomonadati</taxon>
        <taxon>Bacteroidota</taxon>
        <taxon>Cytophagia</taxon>
        <taxon>Cytophagales</taxon>
        <taxon>Microscillaceae</taxon>
        <taxon>Microscilla</taxon>
    </lineage>
</organism>
<accession>A1ZCP0</accession>